<dbReference type="Proteomes" id="UP000190965">
    <property type="component" value="Unassembled WGS sequence"/>
</dbReference>
<evidence type="ECO:0000313" key="2">
    <source>
        <dbReference type="Proteomes" id="UP000190965"/>
    </source>
</evidence>
<sequence>MPTQSVGTINVAAGSRPTQISLTPPIQTVGAGLPAMAPSQPTHISLTLPIQTVGAGLLAKAMC</sequence>
<accession>A0A1T2XUU9</accession>
<evidence type="ECO:0000313" key="1">
    <source>
        <dbReference type="EMBL" id="OPA83556.1"/>
    </source>
</evidence>
<dbReference type="AlphaFoldDB" id="A0A1T2XUU9"/>
<name>A0A1T2XUU9_PSEFL</name>
<dbReference type="EMBL" id="MSDF01000062">
    <property type="protein sequence ID" value="OPA83556.1"/>
    <property type="molecule type" value="Genomic_DNA"/>
</dbReference>
<reference evidence="1 2" key="1">
    <citation type="submission" date="2016-12" db="EMBL/GenBank/DDBJ databases">
        <title>Draft genome sequences of seven strains of Pseudomonas fluorescens that produce 4-formylaminooxyvinylglycine.</title>
        <authorList>
            <person name="Okrent R.A."/>
            <person name="Manning V.A."/>
            <person name="Trippe K.M."/>
        </authorList>
    </citation>
    <scope>NUCLEOTIDE SEQUENCE [LARGE SCALE GENOMIC DNA]</scope>
    <source>
        <strain evidence="1 2">P5A</strain>
    </source>
</reference>
<proteinExistence type="predicted"/>
<protein>
    <submittedName>
        <fullName evidence="1">Uncharacterized protein</fullName>
    </submittedName>
</protein>
<gene>
    <name evidence="1" type="ORF">BFW87_30185</name>
</gene>
<comment type="caution">
    <text evidence="1">The sequence shown here is derived from an EMBL/GenBank/DDBJ whole genome shotgun (WGS) entry which is preliminary data.</text>
</comment>
<organism evidence="1 2">
    <name type="scientific">Pseudomonas fluorescens</name>
    <dbReference type="NCBI Taxonomy" id="294"/>
    <lineage>
        <taxon>Bacteria</taxon>
        <taxon>Pseudomonadati</taxon>
        <taxon>Pseudomonadota</taxon>
        <taxon>Gammaproteobacteria</taxon>
        <taxon>Pseudomonadales</taxon>
        <taxon>Pseudomonadaceae</taxon>
        <taxon>Pseudomonas</taxon>
    </lineage>
</organism>